<gene>
    <name evidence="1" type="ORF">LCGC14_2765700</name>
</gene>
<proteinExistence type="predicted"/>
<protein>
    <submittedName>
        <fullName evidence="1">Uncharacterized protein</fullName>
    </submittedName>
</protein>
<dbReference type="EMBL" id="LAZR01050960">
    <property type="protein sequence ID" value="KKK86190.1"/>
    <property type="molecule type" value="Genomic_DNA"/>
</dbReference>
<reference evidence="1" key="1">
    <citation type="journal article" date="2015" name="Nature">
        <title>Complex archaea that bridge the gap between prokaryotes and eukaryotes.</title>
        <authorList>
            <person name="Spang A."/>
            <person name="Saw J.H."/>
            <person name="Jorgensen S.L."/>
            <person name="Zaremba-Niedzwiedzka K."/>
            <person name="Martijn J."/>
            <person name="Lind A.E."/>
            <person name="van Eijk R."/>
            <person name="Schleper C."/>
            <person name="Guy L."/>
            <person name="Ettema T.J."/>
        </authorList>
    </citation>
    <scope>NUCLEOTIDE SEQUENCE</scope>
</reference>
<dbReference type="AlphaFoldDB" id="A0A0F8ZJG2"/>
<feature type="non-terminal residue" evidence="1">
    <location>
        <position position="1"/>
    </location>
</feature>
<accession>A0A0F8ZJG2</accession>
<sequence>VQEIIVKVRGGEVGDIGLKVSDTPQFREGEEVFLFLRMEKLPLFSVVGLFQGKYTIEEGRVKNRIMGLEVPLDSFISQIKGILEKTKGSQ</sequence>
<comment type="caution">
    <text evidence="1">The sequence shown here is derived from an EMBL/GenBank/DDBJ whole genome shotgun (WGS) entry which is preliminary data.</text>
</comment>
<evidence type="ECO:0000313" key="1">
    <source>
        <dbReference type="EMBL" id="KKK86190.1"/>
    </source>
</evidence>
<organism evidence="1">
    <name type="scientific">marine sediment metagenome</name>
    <dbReference type="NCBI Taxonomy" id="412755"/>
    <lineage>
        <taxon>unclassified sequences</taxon>
        <taxon>metagenomes</taxon>
        <taxon>ecological metagenomes</taxon>
    </lineage>
</organism>
<name>A0A0F8ZJG2_9ZZZZ</name>